<dbReference type="GO" id="GO:0004252">
    <property type="term" value="F:serine-type endopeptidase activity"/>
    <property type="evidence" value="ECO:0007669"/>
    <property type="project" value="UniProtKB-UniRule"/>
</dbReference>
<reference evidence="4" key="1">
    <citation type="submission" date="2021-01" db="EMBL/GenBank/DDBJ databases">
        <title>Whole genome shotgun sequence of Virgisporangium aurantiacum NBRC 16421.</title>
        <authorList>
            <person name="Komaki H."/>
            <person name="Tamura T."/>
        </authorList>
    </citation>
    <scope>NUCLEOTIDE SEQUENCE</scope>
    <source>
        <strain evidence="4">NBRC 16421</strain>
    </source>
</reference>
<dbReference type="SUPFAM" id="SSF54211">
    <property type="entry name" value="Ribosomal protein S5 domain 2-like"/>
    <property type="match status" value="1"/>
</dbReference>
<keyword evidence="1" id="KW-0378">Hydrolase</keyword>
<sequence length="338" mass="35232">MGRRGATLLLGAVLLLLLIWQAGTAPVPYVELGPGPTENTLGQHDGKPIITIEGRAETSSAGQLRLTTVNVRDNLTLVDAVRGWISGDSAVVPRDLVYPPDKTEEQVDQENANSFKASQTSAETVALRKLGFPVLVTVTEVASGVPAEQTLKPGDVITSIDGTTVTSSQKLRDLVRAKPAGTVLQVGYTRDGVAAVAGVATAKAEDGSPRLGVVIEHKQPAPFEVKFDLDRIGGPSAGLMFTLGVIDKIDPVDLTGGIRIAGTGTIDDEGNVGAIGGIPQKLRGAKRDKATVFLAPAANCAEAKANAVPGLPIYRVATIDDALSALQALREKRTPQLC</sequence>
<comment type="caution">
    <text evidence="4">The sequence shown here is derived from an EMBL/GenBank/DDBJ whole genome shotgun (WGS) entry which is preliminary data.</text>
</comment>
<dbReference type="Pfam" id="PF05362">
    <property type="entry name" value="Lon_C"/>
    <property type="match status" value="1"/>
</dbReference>
<feature type="domain" description="PDZ" evidence="2">
    <location>
        <begin position="114"/>
        <end position="190"/>
    </location>
</feature>
<accession>A0A8J3Z181</accession>
<evidence type="ECO:0000259" key="3">
    <source>
        <dbReference type="PROSITE" id="PS51786"/>
    </source>
</evidence>
<comment type="catalytic activity">
    <reaction evidence="1">
        <text>Hydrolysis of proteins in presence of ATP.</text>
        <dbReference type="EC" id="3.4.21.53"/>
    </reaction>
</comment>
<dbReference type="GO" id="GO:0006508">
    <property type="term" value="P:proteolysis"/>
    <property type="evidence" value="ECO:0007669"/>
    <property type="project" value="UniProtKB-KW"/>
</dbReference>
<gene>
    <name evidence="4" type="ORF">Vau01_009760</name>
</gene>
<dbReference type="Proteomes" id="UP000612585">
    <property type="component" value="Unassembled WGS sequence"/>
</dbReference>
<evidence type="ECO:0000256" key="1">
    <source>
        <dbReference type="PROSITE-ProRule" id="PRU01122"/>
    </source>
</evidence>
<dbReference type="SMART" id="SM00228">
    <property type="entry name" value="PDZ"/>
    <property type="match status" value="1"/>
</dbReference>
<dbReference type="InterPro" id="IPR001478">
    <property type="entry name" value="PDZ"/>
</dbReference>
<evidence type="ECO:0000313" key="5">
    <source>
        <dbReference type="Proteomes" id="UP000612585"/>
    </source>
</evidence>
<dbReference type="InterPro" id="IPR014721">
    <property type="entry name" value="Ribsml_uS5_D2-typ_fold_subgr"/>
</dbReference>
<keyword evidence="1" id="KW-0720">Serine protease</keyword>
<dbReference type="GO" id="GO:0004176">
    <property type="term" value="F:ATP-dependent peptidase activity"/>
    <property type="evidence" value="ECO:0007669"/>
    <property type="project" value="UniProtKB-UniRule"/>
</dbReference>
<keyword evidence="1" id="KW-0645">Protease</keyword>
<dbReference type="SUPFAM" id="SSF50156">
    <property type="entry name" value="PDZ domain-like"/>
    <property type="match status" value="1"/>
</dbReference>
<dbReference type="PROSITE" id="PS51786">
    <property type="entry name" value="LON_PROTEOLYTIC"/>
    <property type="match status" value="1"/>
</dbReference>
<dbReference type="PROSITE" id="PS50106">
    <property type="entry name" value="PDZ"/>
    <property type="match status" value="1"/>
</dbReference>
<dbReference type="InterPro" id="IPR020568">
    <property type="entry name" value="Ribosomal_Su5_D2-typ_SF"/>
</dbReference>
<feature type="active site" evidence="1">
    <location>
        <position position="281"/>
    </location>
</feature>
<dbReference type="InterPro" id="IPR008269">
    <property type="entry name" value="Lon_proteolytic"/>
</dbReference>
<dbReference type="Pfam" id="PF13180">
    <property type="entry name" value="PDZ_2"/>
    <property type="match status" value="1"/>
</dbReference>
<keyword evidence="5" id="KW-1185">Reference proteome</keyword>
<feature type="active site" evidence="1">
    <location>
        <position position="236"/>
    </location>
</feature>
<dbReference type="AlphaFoldDB" id="A0A8J3Z181"/>
<comment type="similarity">
    <text evidence="1">Belongs to the peptidase S16 family.</text>
</comment>
<evidence type="ECO:0000259" key="2">
    <source>
        <dbReference type="PROSITE" id="PS50106"/>
    </source>
</evidence>
<dbReference type="EC" id="3.4.21.53" evidence="1"/>
<organism evidence="4 5">
    <name type="scientific">Virgisporangium aurantiacum</name>
    <dbReference type="NCBI Taxonomy" id="175570"/>
    <lineage>
        <taxon>Bacteria</taxon>
        <taxon>Bacillati</taxon>
        <taxon>Actinomycetota</taxon>
        <taxon>Actinomycetes</taxon>
        <taxon>Micromonosporales</taxon>
        <taxon>Micromonosporaceae</taxon>
        <taxon>Virgisporangium</taxon>
    </lineage>
</organism>
<protein>
    <recommendedName>
        <fullName evidence="1">endopeptidase La</fullName>
        <ecNumber evidence="1">3.4.21.53</ecNumber>
    </recommendedName>
</protein>
<proteinExistence type="inferred from homology"/>
<dbReference type="RefSeq" id="WP_203987663.1">
    <property type="nucleotide sequence ID" value="NZ_BOPG01000006.1"/>
</dbReference>
<dbReference type="EMBL" id="BOPG01000006">
    <property type="protein sequence ID" value="GIJ53460.1"/>
    <property type="molecule type" value="Genomic_DNA"/>
</dbReference>
<evidence type="ECO:0000313" key="4">
    <source>
        <dbReference type="EMBL" id="GIJ53460.1"/>
    </source>
</evidence>
<name>A0A8J3Z181_9ACTN</name>
<feature type="domain" description="Lon proteolytic" evidence="3">
    <location>
        <begin position="232"/>
        <end position="329"/>
    </location>
</feature>
<dbReference type="InterPro" id="IPR036034">
    <property type="entry name" value="PDZ_sf"/>
</dbReference>
<dbReference type="Gene3D" id="3.30.230.10">
    <property type="match status" value="1"/>
</dbReference>